<organism evidence="1">
    <name type="scientific">bioreactor metagenome</name>
    <dbReference type="NCBI Taxonomy" id="1076179"/>
    <lineage>
        <taxon>unclassified sequences</taxon>
        <taxon>metagenomes</taxon>
        <taxon>ecological metagenomes</taxon>
    </lineage>
</organism>
<proteinExistence type="predicted"/>
<evidence type="ECO:0000313" key="1">
    <source>
        <dbReference type="EMBL" id="MPN31001.1"/>
    </source>
</evidence>
<dbReference type="AlphaFoldDB" id="A0A645GVU7"/>
<comment type="caution">
    <text evidence="1">The sequence shown here is derived from an EMBL/GenBank/DDBJ whole genome shotgun (WGS) entry which is preliminary data.</text>
</comment>
<name>A0A645GVU7_9ZZZZ</name>
<dbReference type="EMBL" id="VSSQ01082341">
    <property type="protein sequence ID" value="MPN31001.1"/>
    <property type="molecule type" value="Genomic_DNA"/>
</dbReference>
<protein>
    <submittedName>
        <fullName evidence="1">Uncharacterized protein</fullName>
    </submittedName>
</protein>
<gene>
    <name evidence="1" type="ORF">SDC9_178472</name>
</gene>
<reference evidence="1" key="1">
    <citation type="submission" date="2019-08" db="EMBL/GenBank/DDBJ databases">
        <authorList>
            <person name="Kucharzyk K."/>
            <person name="Murdoch R.W."/>
            <person name="Higgins S."/>
            <person name="Loffler F."/>
        </authorList>
    </citation>
    <scope>NUCLEOTIDE SEQUENCE</scope>
</reference>
<sequence length="153" mass="16807">MTRRAEVCSINRGDDDAAIGALSLFQFGLQSGLGLLWGQRAAFRCGLSDFPQGEQGLRVINDAHMLEQLRTPFTQGLQGLQIGRAADPEHIVDVTSLLEEALESGHAEARAQHDFSAMRKGGIHRLPIVFEPPQGVQGYRPAFQRLQYQARPG</sequence>
<accession>A0A645GVU7</accession>